<reference evidence="2" key="1">
    <citation type="journal article" date="2024" name="Proc. Natl. Acad. Sci. U.S.A.">
        <title>Extraordinary preservation of gene collinearity over three hundred million years revealed in homosporous lycophytes.</title>
        <authorList>
            <person name="Li C."/>
            <person name="Wickell D."/>
            <person name="Kuo L.Y."/>
            <person name="Chen X."/>
            <person name="Nie B."/>
            <person name="Liao X."/>
            <person name="Peng D."/>
            <person name="Ji J."/>
            <person name="Jenkins J."/>
            <person name="Williams M."/>
            <person name="Shu S."/>
            <person name="Plott C."/>
            <person name="Barry K."/>
            <person name="Rajasekar S."/>
            <person name="Grimwood J."/>
            <person name="Han X."/>
            <person name="Sun S."/>
            <person name="Hou Z."/>
            <person name="He W."/>
            <person name="Dai G."/>
            <person name="Sun C."/>
            <person name="Schmutz J."/>
            <person name="Leebens-Mack J.H."/>
            <person name="Li F.W."/>
            <person name="Wang L."/>
        </authorList>
    </citation>
    <scope>NUCLEOTIDE SEQUENCE [LARGE SCALE GENOMIC DNA]</scope>
    <source>
        <strain evidence="2">cv. PW_Plant_1</strain>
    </source>
</reference>
<name>A0ACC2D2R2_DIPCM</name>
<gene>
    <name evidence="1" type="ORF">O6H91_07G015000</name>
</gene>
<evidence type="ECO:0000313" key="1">
    <source>
        <dbReference type="EMBL" id="KAJ7548523.1"/>
    </source>
</evidence>
<dbReference type="Proteomes" id="UP001162992">
    <property type="component" value="Chromosome 7"/>
</dbReference>
<comment type="caution">
    <text evidence="1">The sequence shown here is derived from an EMBL/GenBank/DDBJ whole genome shotgun (WGS) entry which is preliminary data.</text>
</comment>
<keyword evidence="2" id="KW-1185">Reference proteome</keyword>
<proteinExistence type="predicted"/>
<accession>A0ACC2D2R2</accession>
<sequence length="1136" mass="131221">MPLFISFFRDRGKSRKVRCCQSEVLWGPRERERERECVSVFFFFFLVSVWRHCHVRRGSESEQQRELLAEEEARESAMESPIQPPSKRARTSPFDFVTRGVDDYLPGNIIEVEVHNFMTYAHIKSQPAPRLNLVIGPNGTGKSSLVCAIGLGLAGEPQLLGRAGSIGDYVRRGEESGWIKISLRGNLPSETVTITRRINKQNRSEWLLNGRTVPKREIQEVVQQFNIQVTNLTQFLPQDRVCEFAKMSPIQLLEETEKAVGDPELATHHETLIKRMEDLKKLQMTIKQHEVSLNQLRANNSELERDVERVQLRNKLFEKADAFKKKLPWLKYDRHKFIYKEAKEREKEAKRKLHAIAEQILELKAPLEEAKKNKEKSEAACKKLLTVNTHNEKKHREIADSENEMSVQVRAKMNEIEDVRKREASRQDKIEKAKQDLADAEAELANLPNFEPPREEIEQIGAQIHELEIAASDKRRQVHEMGSMQVQKRGQIDHCMRRIQEIENVNNRRLQALKNSGAHNIFEAFQWVESHRQEFKKDVFGPVLLEVNIQSREHASFVEGHVPFYIWKSFITQDPEDRDLLVRNLKPFEVPVINYTGEKETTRTLAISREMEELGITGKLDQVISAPKIVKEVLTTQFGLDQSFIGTLETNLRADEACRLGIRDLWTPENHFRWQASRYGGHISASVNPVRNSRLFSENIDTREQNELEHRKAEAEDMLARLEEEIKGLRSEQRHVEDKAAELHKQREEIINRGRLERKRRQDMVNRIEQRRRKLESFDKEEDLHSALCRLQNQISKLNEERLKRVIRMKELLMEAADAQVNHAALQLSVVESDINVRNKEREFRSHELLGTRAQQEYDQCKLELAKCRADLEAAKSAAEQVAKITPDLQRSFAEMPDTIEDLCDAIEDCIAQAGAVLCPNPNVLEEYERRCQQITSLEAKYEHENAMLTTCLTEIESTKTTWLSTLRDLVGQINETFSRNFREMAVAGEVSLDEHDMDFDKYGILIKVKFRETGELQVLSAHHQSGGERSVSTILYLVSLQNLTNCPFRVVDEINQGMDPINERKMFQQLVRAASQPNTPQCFLLTPKLLPELDYSECCSILSIMNGPWIEKPSKVWSNGMSWSAVSQSLSQPVS</sequence>
<protein>
    <submittedName>
        <fullName evidence="1">Uncharacterized protein</fullName>
    </submittedName>
</protein>
<organism evidence="1 2">
    <name type="scientific">Diphasiastrum complanatum</name>
    <name type="common">Issler's clubmoss</name>
    <name type="synonym">Lycopodium complanatum</name>
    <dbReference type="NCBI Taxonomy" id="34168"/>
    <lineage>
        <taxon>Eukaryota</taxon>
        <taxon>Viridiplantae</taxon>
        <taxon>Streptophyta</taxon>
        <taxon>Embryophyta</taxon>
        <taxon>Tracheophyta</taxon>
        <taxon>Lycopodiopsida</taxon>
        <taxon>Lycopodiales</taxon>
        <taxon>Lycopodiaceae</taxon>
        <taxon>Lycopodioideae</taxon>
        <taxon>Diphasiastrum</taxon>
    </lineage>
</organism>
<evidence type="ECO:0000313" key="2">
    <source>
        <dbReference type="Proteomes" id="UP001162992"/>
    </source>
</evidence>
<dbReference type="EMBL" id="CM055098">
    <property type="protein sequence ID" value="KAJ7548523.1"/>
    <property type="molecule type" value="Genomic_DNA"/>
</dbReference>